<gene>
    <name evidence="1" type="ORF">IAD41_01660</name>
</gene>
<organism evidence="1 2">
    <name type="scientific">Candidatus Scatenecus faecavium</name>
    <dbReference type="NCBI Taxonomy" id="2840915"/>
    <lineage>
        <taxon>Bacteria</taxon>
        <taxon>Candidatus Scatenecus</taxon>
    </lineage>
</organism>
<dbReference type="EMBL" id="DVJO01000038">
    <property type="protein sequence ID" value="HIS82298.1"/>
    <property type="molecule type" value="Genomic_DNA"/>
</dbReference>
<dbReference type="AlphaFoldDB" id="A0A9D1K3Q6"/>
<reference evidence="1" key="2">
    <citation type="journal article" date="2021" name="PeerJ">
        <title>Extensive microbial diversity within the chicken gut microbiome revealed by metagenomics and culture.</title>
        <authorList>
            <person name="Gilroy R."/>
            <person name="Ravi A."/>
            <person name="Getino M."/>
            <person name="Pursley I."/>
            <person name="Horton D.L."/>
            <person name="Alikhan N.F."/>
            <person name="Baker D."/>
            <person name="Gharbi K."/>
            <person name="Hall N."/>
            <person name="Watson M."/>
            <person name="Adriaenssens E.M."/>
            <person name="Foster-Nyarko E."/>
            <person name="Jarju S."/>
            <person name="Secka A."/>
            <person name="Antonio M."/>
            <person name="Oren A."/>
            <person name="Chaudhuri R.R."/>
            <person name="La Ragione R."/>
            <person name="Hildebrand F."/>
            <person name="Pallen M.J."/>
        </authorList>
    </citation>
    <scope>NUCLEOTIDE SEQUENCE</scope>
    <source>
        <strain evidence="1">CHK152-2994</strain>
    </source>
</reference>
<comment type="caution">
    <text evidence="1">The sequence shown here is derived from an EMBL/GenBank/DDBJ whole genome shotgun (WGS) entry which is preliminary data.</text>
</comment>
<evidence type="ECO:0000313" key="1">
    <source>
        <dbReference type="EMBL" id="HIS82298.1"/>
    </source>
</evidence>
<protein>
    <submittedName>
        <fullName evidence="1">Uncharacterized protein</fullName>
    </submittedName>
</protein>
<name>A0A9D1K3Q6_9BACT</name>
<accession>A0A9D1K3Q6</accession>
<reference evidence="1" key="1">
    <citation type="submission" date="2020-10" db="EMBL/GenBank/DDBJ databases">
        <authorList>
            <person name="Gilroy R."/>
        </authorList>
    </citation>
    <scope>NUCLEOTIDE SEQUENCE</scope>
    <source>
        <strain evidence="1">CHK152-2994</strain>
    </source>
</reference>
<dbReference type="Proteomes" id="UP000824139">
    <property type="component" value="Unassembled WGS sequence"/>
</dbReference>
<proteinExistence type="predicted"/>
<sequence>MHSFLHSKEPLHDLQNLYKTVFFILQAKYFIENNVYLPTKNMLKENLKGEDLELLDICIERKNLVNLNEKEVNLLYSKIINWSSKNI</sequence>
<evidence type="ECO:0000313" key="2">
    <source>
        <dbReference type="Proteomes" id="UP000824139"/>
    </source>
</evidence>